<evidence type="ECO:0000313" key="3">
    <source>
        <dbReference type="Proteomes" id="UP000008804"/>
    </source>
</evidence>
<accession>D4K2W5</accession>
<keyword evidence="1" id="KW-0472">Membrane</keyword>
<dbReference type="AlphaFoldDB" id="D4K2W5"/>
<keyword evidence="1" id="KW-1133">Transmembrane helix</keyword>
<proteinExistence type="predicted"/>
<dbReference type="HOGENOM" id="CLU_3365082_0_0_9"/>
<dbReference type="KEGG" id="fpr:FP2_01610"/>
<evidence type="ECO:0000313" key="2">
    <source>
        <dbReference type="EMBL" id="CBK97858.1"/>
    </source>
</evidence>
<keyword evidence="1" id="KW-0812">Transmembrane</keyword>
<organism evidence="2 3">
    <name type="scientific">Faecalibacterium prausnitzii L2-6</name>
    <dbReference type="NCBI Taxonomy" id="718252"/>
    <lineage>
        <taxon>Bacteria</taxon>
        <taxon>Bacillati</taxon>
        <taxon>Bacillota</taxon>
        <taxon>Clostridia</taxon>
        <taxon>Eubacteriales</taxon>
        <taxon>Oscillospiraceae</taxon>
        <taxon>Faecalibacterium</taxon>
    </lineage>
</organism>
<sequence>MNEQKRKRILRVGCLLLAGVFLLSVLGSVILMLLV</sequence>
<dbReference type="BioCyc" id="FPRA718252:G1375-131-MONOMER"/>
<evidence type="ECO:0000256" key="1">
    <source>
        <dbReference type="SAM" id="Phobius"/>
    </source>
</evidence>
<name>D4K2W5_9FIRM</name>
<reference evidence="2 3" key="2">
    <citation type="submission" date="2010-03" db="EMBL/GenBank/DDBJ databases">
        <authorList>
            <person name="Pajon A."/>
        </authorList>
    </citation>
    <scope>NUCLEOTIDE SEQUENCE [LARGE SCALE GENOMIC DNA]</scope>
    <source>
        <strain evidence="3">L2-6</strain>
    </source>
</reference>
<feature type="transmembrane region" description="Helical" evidence="1">
    <location>
        <begin position="12"/>
        <end position="34"/>
    </location>
</feature>
<dbReference type="EMBL" id="FP929045">
    <property type="protein sequence ID" value="CBK97858.1"/>
    <property type="molecule type" value="Genomic_DNA"/>
</dbReference>
<gene>
    <name evidence="2" type="ORF">FP2_01610</name>
</gene>
<keyword evidence="3" id="KW-1185">Reference proteome</keyword>
<dbReference type="Proteomes" id="UP000008804">
    <property type="component" value="Chromosome"/>
</dbReference>
<reference evidence="2 3" key="1">
    <citation type="submission" date="2010-03" db="EMBL/GenBank/DDBJ databases">
        <title>The genome sequence of Faecalibacterium prausnitzii L2/6.</title>
        <authorList>
            <consortium name="metaHIT consortium -- http://www.metahit.eu/"/>
            <person name="Pajon A."/>
            <person name="Turner K."/>
            <person name="Parkhill J."/>
            <person name="Duncan S."/>
            <person name="Flint H."/>
        </authorList>
    </citation>
    <scope>NUCLEOTIDE SEQUENCE [LARGE SCALE GENOMIC DNA]</scope>
    <source>
        <strain evidence="3">L2-6</strain>
    </source>
</reference>
<protein>
    <submittedName>
        <fullName evidence="2">Uncharacterized protein</fullName>
    </submittedName>
</protein>